<organism evidence="1 2">
    <name type="scientific">Aristaeella lactis</name>
    <dbReference type="NCBI Taxonomy" id="3046383"/>
    <lineage>
        <taxon>Bacteria</taxon>
        <taxon>Bacillati</taxon>
        <taxon>Bacillota</taxon>
        <taxon>Clostridia</taxon>
        <taxon>Eubacteriales</taxon>
        <taxon>Aristaeellaceae</taxon>
        <taxon>Aristaeella</taxon>
    </lineage>
</organism>
<evidence type="ECO:0000313" key="2">
    <source>
        <dbReference type="Proteomes" id="UP000192328"/>
    </source>
</evidence>
<keyword evidence="2" id="KW-1185">Reference proteome</keyword>
<evidence type="ECO:0000313" key="1">
    <source>
        <dbReference type="EMBL" id="SMC80135.1"/>
    </source>
</evidence>
<sequence>MKRSGKKVWYSHRGTVIVFIILRALVVLTGVLSALRGDYESVFISVITFFLLLLPSIISRKLRIELPSTLEIILLCFIFASTILGEINKFYVRVPHWDTVLHTINGFCFAAIGFSLVDMLNRHERVSLRLSPLFLAIVAFCFSMTIGVLWEFYEYAGDRFFVLDMQKDTVINEFNSVSLDETQNNIPIHVSDITDVAVIHSDGSTQALGLGGYLDVGIHDTMKDLLVNMVGAVVFSTIGYCFVKQKGKGKFAPRFIPRVLTDGEQEENRETKEEQDITG</sequence>
<name>A0AC61PP81_9FIRM</name>
<protein>
    <submittedName>
        <fullName evidence="1">Uncharacterized protein</fullName>
    </submittedName>
</protein>
<gene>
    <name evidence="1" type="ORF">SAMN06297397_2575</name>
</gene>
<dbReference type="Proteomes" id="UP000192328">
    <property type="component" value="Unassembled WGS sequence"/>
</dbReference>
<proteinExistence type="predicted"/>
<dbReference type="EMBL" id="FWXZ01000006">
    <property type="protein sequence ID" value="SMC80135.1"/>
    <property type="molecule type" value="Genomic_DNA"/>
</dbReference>
<reference evidence="1" key="1">
    <citation type="submission" date="2017-04" db="EMBL/GenBank/DDBJ databases">
        <authorList>
            <person name="Varghese N."/>
            <person name="Submissions S."/>
        </authorList>
    </citation>
    <scope>NUCLEOTIDE SEQUENCE</scope>
    <source>
        <strain evidence="1">WTE2008</strain>
    </source>
</reference>
<accession>A0AC61PP81</accession>
<comment type="caution">
    <text evidence="1">The sequence shown here is derived from an EMBL/GenBank/DDBJ whole genome shotgun (WGS) entry which is preliminary data.</text>
</comment>